<organism evidence="3">
    <name type="scientific">Fagus sylvatica</name>
    <name type="common">Beechnut</name>
    <dbReference type="NCBI Taxonomy" id="28930"/>
    <lineage>
        <taxon>Eukaryota</taxon>
        <taxon>Viridiplantae</taxon>
        <taxon>Streptophyta</taxon>
        <taxon>Embryophyta</taxon>
        <taxon>Tracheophyta</taxon>
        <taxon>Spermatophyta</taxon>
        <taxon>Magnoliopsida</taxon>
        <taxon>eudicotyledons</taxon>
        <taxon>Gunneridae</taxon>
        <taxon>Pentapetalae</taxon>
        <taxon>rosids</taxon>
        <taxon>fabids</taxon>
        <taxon>Fagales</taxon>
        <taxon>Fagaceae</taxon>
        <taxon>Fagus</taxon>
    </lineage>
</organism>
<evidence type="ECO:0000259" key="2">
    <source>
        <dbReference type="PROSITE" id="PS50994"/>
    </source>
</evidence>
<dbReference type="InterPro" id="IPR013103">
    <property type="entry name" value="RVT_2"/>
</dbReference>
<dbReference type="PANTHER" id="PTHR11439:SF467">
    <property type="entry name" value="INTEGRASE CATALYTIC DOMAIN-CONTAINING PROTEIN"/>
    <property type="match status" value="1"/>
</dbReference>
<feature type="region of interest" description="Disordered" evidence="1">
    <location>
        <begin position="530"/>
        <end position="578"/>
    </location>
</feature>
<dbReference type="GO" id="GO:0015074">
    <property type="term" value="P:DNA integration"/>
    <property type="evidence" value="ECO:0007669"/>
    <property type="project" value="InterPro"/>
</dbReference>
<reference evidence="3" key="1">
    <citation type="submission" date="2018-02" db="EMBL/GenBank/DDBJ databases">
        <authorList>
            <person name="Cohen D.B."/>
            <person name="Kent A.D."/>
        </authorList>
    </citation>
    <scope>NUCLEOTIDE SEQUENCE</scope>
</reference>
<dbReference type="AlphaFoldDB" id="A0A2N9H317"/>
<name>A0A2N9H317_FAGSY</name>
<dbReference type="SUPFAM" id="SSF56672">
    <property type="entry name" value="DNA/RNA polymerases"/>
    <property type="match status" value="1"/>
</dbReference>
<dbReference type="PROSITE" id="PS50994">
    <property type="entry name" value="INTEGRASE"/>
    <property type="match status" value="1"/>
</dbReference>
<dbReference type="Pfam" id="PF25597">
    <property type="entry name" value="SH3_retrovirus"/>
    <property type="match status" value="1"/>
</dbReference>
<dbReference type="InterPro" id="IPR025724">
    <property type="entry name" value="GAG-pre-integrase_dom"/>
</dbReference>
<feature type="compositionally biased region" description="Polar residues" evidence="1">
    <location>
        <begin position="556"/>
        <end position="569"/>
    </location>
</feature>
<dbReference type="InterPro" id="IPR043502">
    <property type="entry name" value="DNA/RNA_pol_sf"/>
</dbReference>
<dbReference type="InterPro" id="IPR057670">
    <property type="entry name" value="SH3_retrovirus"/>
</dbReference>
<dbReference type="GO" id="GO:0003676">
    <property type="term" value="F:nucleic acid binding"/>
    <property type="evidence" value="ECO:0007669"/>
    <property type="project" value="InterPro"/>
</dbReference>
<dbReference type="InterPro" id="IPR001584">
    <property type="entry name" value="Integrase_cat-core"/>
</dbReference>
<feature type="compositionally biased region" description="Basic residues" evidence="1">
    <location>
        <begin position="165"/>
        <end position="177"/>
    </location>
</feature>
<dbReference type="EMBL" id="OIVN01002735">
    <property type="protein sequence ID" value="SPD06031.1"/>
    <property type="molecule type" value="Genomic_DNA"/>
</dbReference>
<dbReference type="Pfam" id="PF14223">
    <property type="entry name" value="Retrotran_gag_2"/>
    <property type="match status" value="1"/>
</dbReference>
<gene>
    <name evidence="3" type="ORF">FSB_LOCUS33913</name>
</gene>
<evidence type="ECO:0000313" key="3">
    <source>
        <dbReference type="EMBL" id="SPD06031.1"/>
    </source>
</evidence>
<proteinExistence type="predicted"/>
<feature type="region of interest" description="Disordered" evidence="1">
    <location>
        <begin position="114"/>
        <end position="177"/>
    </location>
</feature>
<dbReference type="Gene3D" id="3.30.420.10">
    <property type="entry name" value="Ribonuclease H-like superfamily/Ribonuclease H"/>
    <property type="match status" value="1"/>
</dbReference>
<dbReference type="Pfam" id="PF13976">
    <property type="entry name" value="gag_pre-integrs"/>
    <property type="match status" value="1"/>
</dbReference>
<protein>
    <recommendedName>
        <fullName evidence="2">Integrase catalytic domain-containing protein</fullName>
    </recommendedName>
</protein>
<dbReference type="InterPro" id="IPR036397">
    <property type="entry name" value="RNaseH_sf"/>
</dbReference>
<dbReference type="CDD" id="cd09272">
    <property type="entry name" value="RNase_HI_RT_Ty1"/>
    <property type="match status" value="1"/>
</dbReference>
<accession>A0A2N9H317</accession>
<dbReference type="PANTHER" id="PTHR11439">
    <property type="entry name" value="GAG-POL-RELATED RETROTRANSPOSON"/>
    <property type="match status" value="1"/>
</dbReference>
<dbReference type="Pfam" id="PF00665">
    <property type="entry name" value="rve"/>
    <property type="match status" value="1"/>
</dbReference>
<evidence type="ECO:0000256" key="1">
    <source>
        <dbReference type="SAM" id="MobiDB-lite"/>
    </source>
</evidence>
<dbReference type="SUPFAM" id="SSF53098">
    <property type="entry name" value="Ribonuclease H-like"/>
    <property type="match status" value="1"/>
</dbReference>
<sequence>MTRLEDGNTAQHRRDLEAYQSWFKKDRSLCFTMLSSMHDDLIGKYETFQNAKDMWDQLKFDFGGTSTTRLRSLVLKFEVYRKDPKHTMTEHFRMMFGMIRDLKAARNVLTDKQQVQARQEATKSAALIAHGGQRKPNGFKRKDKGKAARQGEPSTSAPKVNKGANQHKRGKRNAKKNISKMKCYNYNKLGHFAHTGATRHVARDRAGFVDYRKIPAGTHVVYMGNGSYEEALGLGYDFHLSWNGLDILLDDVIFGHDSFTWHAQLGHIGKDRMARLAREGLLGPLAKVDLPICEPCLAGKACRKPFGKAVRATQPLELIHSDICRPMNVKARHGASYFLTFIDDYTRYGYVQLIAHRYEVLDCFKRFVAEVENQHEKSLKALRTDRGREYLSDQFKDLCEKKGIRRQLTISNTPKQNSVTERRNRTLLDIVSSTPYELWKGEKPNLEHLRPWGSAGFVHSTAHKYGKLGPRARKHIFIRYFDSLKGYVMYGEHPNGGMTEIESRDIDFIETNFPNIGEANRDLDLYELEEDEGTLPSSSEGGGLVPRPVIAEDSGSGLQPSGSITLDQDSQAHRVSSRGHIPRRHFEIEGNVLLCDAKDVDKPASFIDLPPGRKTIGNKWVLKVKRKANGSIDRYKARLVAKGYTQREGIDYEDTFSPVVRFASIRLILSIVAKQDLELFQMDVKTAFLNGELDEEIYMAQPAGFEFQGHERKVCHLKRSIYGLKQSSRQWYLRFHDSITSFGFEMIEEDHCVYLKRSKRSILILSLYVDDILLAGNDMDSIVTTKKWLSSTFEMKDMGEANFVLGVKITRNRSKKLLSLSQGTYIKKILKRFHMHNSKPIDTPMEKGCTLSLDQCPKNDEEKNQMSKVPYASAIGSLMYAMLCTHPNICFSVGIVSRYQSNPGPAHWRAVKRILRYLRGTIDHALCYHGGDLRLTGYSVADWASDKDERKSTSGYAFILGGGAVSWCSKKQSCIALSTMESEYVACSAAVQEAVWLRRFLQRLGVTAHAEDAVLLYSDSTSALAYAKDPKYHGKAKHIEFRYHYIRDIVSQGEVILQHISTSSMVADPLTKPIARDLFFSHTKSMGLRRI</sequence>
<dbReference type="InterPro" id="IPR012337">
    <property type="entry name" value="RNaseH-like_sf"/>
</dbReference>
<feature type="domain" description="Integrase catalytic" evidence="2">
    <location>
        <begin position="311"/>
        <end position="478"/>
    </location>
</feature>
<dbReference type="Pfam" id="PF07727">
    <property type="entry name" value="RVT_2"/>
    <property type="match status" value="1"/>
</dbReference>